<dbReference type="RefSeq" id="YP_009611796.1">
    <property type="nucleotide sequence ID" value="NC_042013.1"/>
</dbReference>
<protein>
    <submittedName>
        <fullName evidence="2">Uncharacterized protein</fullName>
    </submittedName>
</protein>
<reference evidence="2 3" key="1">
    <citation type="submission" date="2017-06" db="EMBL/GenBank/DDBJ databases">
        <authorList>
            <person name="Kim H.J."/>
            <person name="Triplett B.A."/>
        </authorList>
    </citation>
    <scope>NUCLEOTIDE SEQUENCE [LARGE SCALE GENOMIC DNA]</scope>
</reference>
<name>A0A2L0UZG7_9CAUD</name>
<keyword evidence="3" id="KW-1185">Reference proteome</keyword>
<dbReference type="GeneID" id="40088134"/>
<proteinExistence type="predicted"/>
<evidence type="ECO:0000313" key="3">
    <source>
        <dbReference type="Proteomes" id="UP000223025"/>
    </source>
</evidence>
<dbReference type="Proteomes" id="UP000223025">
    <property type="component" value="Segment"/>
</dbReference>
<evidence type="ECO:0000256" key="1">
    <source>
        <dbReference type="SAM" id="MobiDB-lite"/>
    </source>
</evidence>
<feature type="compositionally biased region" description="Basic residues" evidence="1">
    <location>
        <begin position="80"/>
        <end position="90"/>
    </location>
</feature>
<evidence type="ECO:0000313" key="2">
    <source>
        <dbReference type="EMBL" id="AUZ94923.1"/>
    </source>
</evidence>
<feature type="region of interest" description="Disordered" evidence="1">
    <location>
        <begin position="61"/>
        <end position="90"/>
    </location>
</feature>
<dbReference type="KEGG" id="vg:40088134"/>
<organism evidence="2 3">
    <name type="scientific">Agrobacterium phage Atu_ph07</name>
    <dbReference type="NCBI Taxonomy" id="2024264"/>
    <lineage>
        <taxon>Viruses</taxon>
        <taxon>Duplodnaviria</taxon>
        <taxon>Heunggongvirae</taxon>
        <taxon>Uroviricota</taxon>
        <taxon>Caudoviricetes</taxon>
        <taxon>Polybotosvirus</taxon>
        <taxon>Polybotosvirus Atuph07</taxon>
    </lineage>
</organism>
<accession>A0A2L0UZG7</accession>
<dbReference type="EMBL" id="MF403008">
    <property type="protein sequence ID" value="AUZ94923.1"/>
    <property type="molecule type" value="Genomic_DNA"/>
</dbReference>
<sequence length="90" mass="10943">MIYYQSKDDVKEIVEIIPGKRMAMRIQKTTDRWGMNFYRVQYQYSVTDDIWRPYTFDDYREGSEGNRNNGWFQTIGKARSAARRHHRNNN</sequence>